<dbReference type="Proteomes" id="UP000008064">
    <property type="component" value="Unassembled WGS sequence"/>
</dbReference>
<feature type="region of interest" description="Disordered" evidence="1">
    <location>
        <begin position="1"/>
        <end position="36"/>
    </location>
</feature>
<dbReference type="HOGENOM" id="CLU_639620_0_0_1"/>
<dbReference type="RefSeq" id="XP_007317604.1">
    <property type="nucleotide sequence ID" value="XM_007317542.1"/>
</dbReference>
<feature type="compositionally biased region" description="Polar residues" evidence="1">
    <location>
        <begin position="313"/>
        <end position="322"/>
    </location>
</feature>
<protein>
    <submittedName>
        <fullName evidence="2">Uncharacterized protein</fullName>
    </submittedName>
</protein>
<feature type="compositionally biased region" description="Basic and acidic residues" evidence="1">
    <location>
        <begin position="255"/>
        <end position="266"/>
    </location>
</feature>
<name>F8NT09_SERL9</name>
<dbReference type="EMBL" id="GL945433">
    <property type="protein sequence ID" value="EGO25482.1"/>
    <property type="molecule type" value="Genomic_DNA"/>
</dbReference>
<dbReference type="KEGG" id="sla:SERLADRAFT_465730"/>
<accession>F8NT09</accession>
<feature type="compositionally biased region" description="Basic and acidic residues" evidence="1">
    <location>
        <begin position="218"/>
        <end position="237"/>
    </location>
</feature>
<evidence type="ECO:0000313" key="2">
    <source>
        <dbReference type="EMBL" id="EGO25482.1"/>
    </source>
</evidence>
<feature type="compositionally biased region" description="Polar residues" evidence="1">
    <location>
        <begin position="136"/>
        <end position="156"/>
    </location>
</feature>
<feature type="compositionally biased region" description="Basic and acidic residues" evidence="1">
    <location>
        <begin position="118"/>
        <end position="135"/>
    </location>
</feature>
<proteinExistence type="predicted"/>
<gene>
    <name evidence="2" type="ORF">SERLADRAFT_465730</name>
</gene>
<evidence type="ECO:0000313" key="3">
    <source>
        <dbReference type="Proteomes" id="UP000008064"/>
    </source>
</evidence>
<reference evidence="3" key="1">
    <citation type="journal article" date="2011" name="Science">
        <title>The plant cell wall-decomposing machinery underlies the functional diversity of forest fungi.</title>
        <authorList>
            <person name="Eastwood D.C."/>
            <person name="Floudas D."/>
            <person name="Binder M."/>
            <person name="Majcherczyk A."/>
            <person name="Schneider P."/>
            <person name="Aerts A."/>
            <person name="Asiegbu F.O."/>
            <person name="Baker S.E."/>
            <person name="Barry K."/>
            <person name="Bendiksby M."/>
            <person name="Blumentritt M."/>
            <person name="Coutinho P.M."/>
            <person name="Cullen D."/>
            <person name="de Vries R.P."/>
            <person name="Gathman A."/>
            <person name="Goodell B."/>
            <person name="Henrissat B."/>
            <person name="Ihrmark K."/>
            <person name="Kauserud H."/>
            <person name="Kohler A."/>
            <person name="LaButti K."/>
            <person name="Lapidus A."/>
            <person name="Lavin J.L."/>
            <person name="Lee Y.-H."/>
            <person name="Lindquist E."/>
            <person name="Lilly W."/>
            <person name="Lucas S."/>
            <person name="Morin E."/>
            <person name="Murat C."/>
            <person name="Oguiza J.A."/>
            <person name="Park J."/>
            <person name="Pisabarro A.G."/>
            <person name="Riley R."/>
            <person name="Rosling A."/>
            <person name="Salamov A."/>
            <person name="Schmidt O."/>
            <person name="Schmutz J."/>
            <person name="Skrede I."/>
            <person name="Stenlid J."/>
            <person name="Wiebenga A."/>
            <person name="Xie X."/>
            <person name="Kuees U."/>
            <person name="Hibbett D.S."/>
            <person name="Hoffmeister D."/>
            <person name="Hoegberg N."/>
            <person name="Martin F."/>
            <person name="Grigoriev I.V."/>
            <person name="Watkinson S.C."/>
        </authorList>
    </citation>
    <scope>NUCLEOTIDE SEQUENCE [LARGE SCALE GENOMIC DNA]</scope>
    <source>
        <strain evidence="3">S7.9</strain>
    </source>
</reference>
<feature type="compositionally biased region" description="Polar residues" evidence="1">
    <location>
        <begin position="1"/>
        <end position="35"/>
    </location>
</feature>
<dbReference type="AlphaFoldDB" id="F8NT09"/>
<dbReference type="GeneID" id="18818945"/>
<feature type="region of interest" description="Disordered" evidence="1">
    <location>
        <begin position="115"/>
        <end position="330"/>
    </location>
</feature>
<organism evidence="3">
    <name type="scientific">Serpula lacrymans var. lacrymans (strain S7.9)</name>
    <name type="common">Dry rot fungus</name>
    <dbReference type="NCBI Taxonomy" id="578457"/>
    <lineage>
        <taxon>Eukaryota</taxon>
        <taxon>Fungi</taxon>
        <taxon>Dikarya</taxon>
        <taxon>Basidiomycota</taxon>
        <taxon>Agaricomycotina</taxon>
        <taxon>Agaricomycetes</taxon>
        <taxon>Agaricomycetidae</taxon>
        <taxon>Boletales</taxon>
        <taxon>Coniophorineae</taxon>
        <taxon>Serpulaceae</taxon>
        <taxon>Serpula</taxon>
    </lineage>
</organism>
<evidence type="ECO:0000256" key="1">
    <source>
        <dbReference type="SAM" id="MobiDB-lite"/>
    </source>
</evidence>
<sequence length="429" mass="48439">MPGQSSPDNHAQSLGYSTVHVSDQAQSGPVVNTSIRPHHIQPTPVVIPHTVENQPDASVSVMHLRGAPNQAGGSSEKLADNYTARQGVERTPETPVSVGGSDVYSAGVAYFNADEVQDCDRDQTSNLRGDGENEQHYNTQDGWASQRRSSCYSPSDHSPPPPATSHEFNNRNDRYPQHSPALHSPPLEHHPLPMVGRKRARDSDEWFGTETSYRPRRLRPDESDRNIERGWRGERPPSPRWHPPAATRRRSPTPEWRRRHDDEQHFRRSPSPGRQRVIYRRQVSPISPHRADAFPPHPRITRPEGASRIPPKASSSYRPSYQDNEDMGFSETRDPRVRLQEKGGWTSETQTYTPRYRQDTEDIVESLPPHDDDLGGDHASLLSRMSDTQQPLQTFTHQRGTANRGRGRGRLSLMSRLSSVEATNDARTF</sequence>